<organism evidence="1 2">
    <name type="scientific">Curtobacterium aetherium</name>
    <dbReference type="NCBI Taxonomy" id="2841594"/>
    <lineage>
        <taxon>Bacteria</taxon>
        <taxon>Bacillati</taxon>
        <taxon>Actinomycetota</taxon>
        <taxon>Actinomycetes</taxon>
        <taxon>Micrococcales</taxon>
        <taxon>Microbacteriaceae</taxon>
        <taxon>Curtobacterium</taxon>
    </lineage>
</organism>
<sequence length="341" mass="36216">MLRAHDRAQIPVGPGSAGTRIGPRTAPTIGSVSDNPLGDHLRARRELVQPADVGIRVTGVRRTPGLRREEVATLAGISADYYLRLEQGRDRNPSPQVLEALARVLGLDGVGTEYLLGLAGVRPSPPSRRTRSHRQVVPAGTLQLLDVIGLPAFVENRVFDVLAANAVATELAPGLRAGANRLRTMFLEPDELERYPEWPRHMAGMVAAFRASIGAAVDDPDVVRLVGELSLGSEDFRRLWARHDVRALGGGDVRMWHPEVGDLELRREKLGVGGTDGQLLVVHHAEPSSRSARGLALLGSLAATRTANAAAARSDPPTAARVTASPPTAGPDESDGPASGT</sequence>
<protein>
    <submittedName>
        <fullName evidence="1">Helix-turn-helix transcriptional regulator</fullName>
    </submittedName>
</protein>
<proteinExistence type="predicted"/>
<dbReference type="EMBL" id="CP076544">
    <property type="protein sequence ID" value="QWS35138.1"/>
    <property type="molecule type" value="Genomic_DNA"/>
</dbReference>
<evidence type="ECO:0000313" key="2">
    <source>
        <dbReference type="Proteomes" id="UP000681794"/>
    </source>
</evidence>
<evidence type="ECO:0000313" key="1">
    <source>
        <dbReference type="EMBL" id="QWS35138.1"/>
    </source>
</evidence>
<gene>
    <name evidence="1" type="ORF">KM842_07610</name>
</gene>
<name>A0ACD1E8Q8_9MICO</name>
<reference evidence="1" key="1">
    <citation type="submission" date="2021-06" db="EMBL/GenBank/DDBJ databases">
        <authorList>
            <person name="Ellington A.J."/>
            <person name="Bryan N.C."/>
            <person name="Christner B.C."/>
            <person name="Reisch C.R."/>
        </authorList>
    </citation>
    <scope>NUCLEOTIDE SEQUENCE</scope>
    <source>
        <strain evidence="1">L6-1</strain>
    </source>
</reference>
<dbReference type="Proteomes" id="UP000681794">
    <property type="component" value="Chromosome"/>
</dbReference>
<keyword evidence="2" id="KW-1185">Reference proteome</keyword>
<accession>A0ACD1E8Q8</accession>